<organism evidence="2 3">
    <name type="scientific">Cryomyces minteri</name>
    <dbReference type="NCBI Taxonomy" id="331657"/>
    <lineage>
        <taxon>Eukaryota</taxon>
        <taxon>Fungi</taxon>
        <taxon>Dikarya</taxon>
        <taxon>Ascomycota</taxon>
        <taxon>Pezizomycotina</taxon>
        <taxon>Dothideomycetes</taxon>
        <taxon>Dothideomycetes incertae sedis</taxon>
        <taxon>Cryomyces</taxon>
    </lineage>
</organism>
<protein>
    <submittedName>
        <fullName evidence="2">Uncharacterized protein</fullName>
    </submittedName>
</protein>
<gene>
    <name evidence="2" type="ORF">B0A49_06290</name>
</gene>
<feature type="region of interest" description="Disordered" evidence="1">
    <location>
        <begin position="1"/>
        <end position="40"/>
    </location>
</feature>
<feature type="compositionally biased region" description="Basic and acidic residues" evidence="1">
    <location>
        <begin position="154"/>
        <end position="167"/>
    </location>
</feature>
<feature type="region of interest" description="Disordered" evidence="1">
    <location>
        <begin position="147"/>
        <end position="197"/>
    </location>
</feature>
<dbReference type="OrthoDB" id="3910151at2759"/>
<dbReference type="AlphaFoldDB" id="A0A4U0WPJ2"/>
<keyword evidence="3" id="KW-1185">Reference proteome</keyword>
<evidence type="ECO:0000256" key="1">
    <source>
        <dbReference type="SAM" id="MobiDB-lite"/>
    </source>
</evidence>
<name>A0A4U0WPJ2_9PEZI</name>
<sequence length="321" mass="35786">MAEVDVAAAANPGWPFPAENQLDSRPVRSSKPRKVKQGEPFDAAELTRKLEKHRKEQEVARIRRQKRKAIAAGQPQAYIPKNAANDFHNTATPEPFGKDKVHALSQCVLDSYTRGIASAAHSGGYNPKQLLAARQLALAQSGLNAERNQFQQSHDLEKAAKRGRDRNIAGNEGDLSDVHPSRRVPAVHSDNARSSAQRPLSTAFECFSFERNSVDEHLTRPPLRPGDRHNWAQESECGDSVHKLPPPNVLKKREKPQEAKPTASGKARGQRARSHDDQSDNMIADAVRLLKEKERKASLPIVPAEDRPRRRSSIMRIFTRS</sequence>
<evidence type="ECO:0000313" key="2">
    <source>
        <dbReference type="EMBL" id="TKA63525.1"/>
    </source>
</evidence>
<feature type="region of interest" description="Disordered" evidence="1">
    <location>
        <begin position="217"/>
        <end position="281"/>
    </location>
</feature>
<dbReference type="Proteomes" id="UP000308768">
    <property type="component" value="Unassembled WGS sequence"/>
</dbReference>
<proteinExistence type="predicted"/>
<accession>A0A4U0WPJ2</accession>
<reference evidence="2 3" key="1">
    <citation type="submission" date="2017-03" db="EMBL/GenBank/DDBJ databases">
        <title>Genomes of endolithic fungi from Antarctica.</title>
        <authorList>
            <person name="Coleine C."/>
            <person name="Masonjones S."/>
            <person name="Stajich J.E."/>
        </authorList>
    </citation>
    <scope>NUCLEOTIDE SEQUENCE [LARGE SCALE GENOMIC DNA]</scope>
    <source>
        <strain evidence="2 3">CCFEE 5187</strain>
    </source>
</reference>
<dbReference type="EMBL" id="NAJN01001390">
    <property type="protein sequence ID" value="TKA63525.1"/>
    <property type="molecule type" value="Genomic_DNA"/>
</dbReference>
<feature type="compositionally biased region" description="Basic and acidic residues" evidence="1">
    <location>
        <begin position="217"/>
        <end position="231"/>
    </location>
</feature>
<feature type="region of interest" description="Disordered" evidence="1">
    <location>
        <begin position="300"/>
        <end position="321"/>
    </location>
</feature>
<feature type="region of interest" description="Disordered" evidence="1">
    <location>
        <begin position="65"/>
        <end position="86"/>
    </location>
</feature>
<evidence type="ECO:0000313" key="3">
    <source>
        <dbReference type="Proteomes" id="UP000308768"/>
    </source>
</evidence>
<comment type="caution">
    <text evidence="2">The sequence shown here is derived from an EMBL/GenBank/DDBJ whole genome shotgun (WGS) entry which is preliminary data.</text>
</comment>